<evidence type="ECO:0000256" key="4">
    <source>
        <dbReference type="SAM" id="MobiDB-lite"/>
    </source>
</evidence>
<evidence type="ECO:0000256" key="1">
    <source>
        <dbReference type="ARBA" id="ARBA00005254"/>
    </source>
</evidence>
<proteinExistence type="inferred from homology"/>
<evidence type="ECO:0000256" key="3">
    <source>
        <dbReference type="RuleBase" id="RU003707"/>
    </source>
</evidence>
<dbReference type="Gene3D" id="3.90.226.10">
    <property type="entry name" value="2-enoyl-CoA Hydratase, Chain A, domain 1"/>
    <property type="match status" value="1"/>
</dbReference>
<accession>A0A1D1YLT9</accession>
<dbReference type="AlphaFoldDB" id="A0A1D1YLT9"/>
<dbReference type="FunFam" id="1.10.12.10:FF:000001">
    <property type="entry name" value="Probable enoyl-CoA hydratase, mitochondrial"/>
    <property type="match status" value="1"/>
</dbReference>
<feature type="non-terminal residue" evidence="5">
    <location>
        <position position="1"/>
    </location>
</feature>
<dbReference type="Gene3D" id="1.10.12.10">
    <property type="entry name" value="Lyase 2-enoyl-coa Hydratase, Chain A, domain 2"/>
    <property type="match status" value="1"/>
</dbReference>
<dbReference type="GO" id="GO:0005739">
    <property type="term" value="C:mitochondrion"/>
    <property type="evidence" value="ECO:0007669"/>
    <property type="project" value="TreeGrafter"/>
</dbReference>
<dbReference type="InterPro" id="IPR029045">
    <property type="entry name" value="ClpP/crotonase-like_dom_sf"/>
</dbReference>
<dbReference type="InterPro" id="IPR014748">
    <property type="entry name" value="Enoyl-CoA_hydra_C"/>
</dbReference>
<keyword evidence="2" id="KW-0456">Lyase</keyword>
<dbReference type="PROSITE" id="PS00166">
    <property type="entry name" value="ENOYL_COA_HYDRATASE"/>
    <property type="match status" value="1"/>
</dbReference>
<dbReference type="Pfam" id="PF00378">
    <property type="entry name" value="ECH_1"/>
    <property type="match status" value="1"/>
</dbReference>
<dbReference type="SUPFAM" id="SSF52096">
    <property type="entry name" value="ClpP/crotonase"/>
    <property type="match status" value="1"/>
</dbReference>
<dbReference type="InterPro" id="IPR018376">
    <property type="entry name" value="Enoyl-CoA_hyd/isom_CS"/>
</dbReference>
<dbReference type="InterPro" id="IPR001753">
    <property type="entry name" value="Enoyl-CoA_hydra/iso"/>
</dbReference>
<dbReference type="GO" id="GO:0006635">
    <property type="term" value="P:fatty acid beta-oxidation"/>
    <property type="evidence" value="ECO:0007669"/>
    <property type="project" value="TreeGrafter"/>
</dbReference>
<organism evidence="5">
    <name type="scientific">Anthurium amnicola</name>
    <dbReference type="NCBI Taxonomy" id="1678845"/>
    <lineage>
        <taxon>Eukaryota</taxon>
        <taxon>Viridiplantae</taxon>
        <taxon>Streptophyta</taxon>
        <taxon>Embryophyta</taxon>
        <taxon>Tracheophyta</taxon>
        <taxon>Spermatophyta</taxon>
        <taxon>Magnoliopsida</taxon>
        <taxon>Liliopsida</taxon>
        <taxon>Araceae</taxon>
        <taxon>Pothoideae</taxon>
        <taxon>Potheae</taxon>
        <taxon>Anthurium</taxon>
    </lineage>
</organism>
<evidence type="ECO:0000256" key="2">
    <source>
        <dbReference type="ARBA" id="ARBA00023239"/>
    </source>
</evidence>
<dbReference type="PANTHER" id="PTHR11941">
    <property type="entry name" value="ENOYL-COA HYDRATASE-RELATED"/>
    <property type="match status" value="1"/>
</dbReference>
<evidence type="ECO:0000313" key="5">
    <source>
        <dbReference type="EMBL" id="JAT55602.1"/>
    </source>
</evidence>
<comment type="similarity">
    <text evidence="1 3">Belongs to the enoyl-CoA hydratase/isomerase family.</text>
</comment>
<protein>
    <submittedName>
        <fullName evidence="5">Methylglutaconyl-CoA hydratase, mitochondrial</fullName>
    </submittedName>
</protein>
<name>A0A1D1YLT9_9ARAE</name>
<dbReference type="FunFam" id="3.90.226.10:FF:000061">
    <property type="entry name" value="Methylglutaconyl-CoA hydratase, mitochondrial"/>
    <property type="match status" value="1"/>
</dbReference>
<dbReference type="CDD" id="cd06558">
    <property type="entry name" value="crotonase-like"/>
    <property type="match status" value="1"/>
</dbReference>
<gene>
    <name evidence="5" type="primary">auh_4</name>
    <name evidence="5" type="ORF">g.110664</name>
</gene>
<sequence length="386" mass="41455">LFFSLSLAGPHPRLRAAENGYPFSVFTSAHAIAMNRFRTLVVSSGILSRCVVGSHGASSRFLHLARNPSPPLRGDSPVGHGRYPSQPRKTPTRSLTVETLVAQPVRLERHSGTDSGIVDLKLDRPEAKNAIGKDMLRGIQTAVDSLNGDSSVNVMMVCSSVPGVFCAGADLKERKLMSSSEVQVFVNSLRSAFTCLEVLSIPTIAVIEGAALGGGLELALSCDLRICGEDAVFALPETGLAIIPGAGGTQRLPRIVGKAIAKELIFTGRRVGAKEAMSLGLVNYCVPSGNAYLKALEIARHVNQKGPLAVRMAKQAIDHGLELEMSSALAVEENCYNKLLNTKDRLEGLAAFAEKRKPIYTGKYLKDYYWIKKLSSISVCTCMCIL</sequence>
<dbReference type="EMBL" id="GDJX01012334">
    <property type="protein sequence ID" value="JAT55602.1"/>
    <property type="molecule type" value="Transcribed_RNA"/>
</dbReference>
<dbReference type="PANTHER" id="PTHR11941:SF171">
    <property type="entry name" value="SD19268P"/>
    <property type="match status" value="1"/>
</dbReference>
<reference evidence="5" key="1">
    <citation type="submission" date="2015-07" db="EMBL/GenBank/DDBJ databases">
        <title>Transcriptome Assembly of Anthurium amnicola.</title>
        <authorList>
            <person name="Suzuki J."/>
        </authorList>
    </citation>
    <scope>NUCLEOTIDE SEQUENCE</scope>
</reference>
<feature type="region of interest" description="Disordered" evidence="4">
    <location>
        <begin position="65"/>
        <end position="92"/>
    </location>
</feature>
<dbReference type="GO" id="GO:0016836">
    <property type="term" value="F:hydro-lyase activity"/>
    <property type="evidence" value="ECO:0007669"/>
    <property type="project" value="UniProtKB-ARBA"/>
</dbReference>